<dbReference type="Proteomes" id="UP000268014">
    <property type="component" value="Unassembled WGS sequence"/>
</dbReference>
<reference evidence="2 3" key="2">
    <citation type="submission" date="2018-11" db="EMBL/GenBank/DDBJ databases">
        <authorList>
            <consortium name="Pathogen Informatics"/>
        </authorList>
    </citation>
    <scope>NUCLEOTIDE SEQUENCE [LARGE SCALE GENOMIC DNA]</scope>
    <source>
        <strain evidence="2 3">MHpl1</strain>
    </source>
</reference>
<keyword evidence="3" id="KW-1185">Reference proteome</keyword>
<accession>A0A0N4W6U1</accession>
<gene>
    <name evidence="2" type="ORF">HPLM_LOCUS5793</name>
</gene>
<feature type="chain" id="PRO_5043123444" evidence="1">
    <location>
        <begin position="20"/>
        <end position="169"/>
    </location>
</feature>
<feature type="signal peptide" evidence="1">
    <location>
        <begin position="1"/>
        <end position="19"/>
    </location>
</feature>
<proteinExistence type="predicted"/>
<dbReference type="STRING" id="6290.A0A0N4W6U1"/>
<name>A0A0N4W6U1_HAEPC</name>
<protein>
    <submittedName>
        <fullName evidence="4">DDE Tnp4 domain-containing protein</fullName>
    </submittedName>
</protein>
<dbReference type="WBParaSite" id="HPLM_0000580101-mRNA-1">
    <property type="protein sequence ID" value="HPLM_0000580101-mRNA-1"/>
    <property type="gene ID" value="HPLM_0000580101"/>
</dbReference>
<reference evidence="4" key="1">
    <citation type="submission" date="2017-02" db="UniProtKB">
        <authorList>
            <consortium name="WormBaseParasite"/>
        </authorList>
    </citation>
    <scope>IDENTIFICATION</scope>
</reference>
<evidence type="ECO:0000313" key="3">
    <source>
        <dbReference type="Proteomes" id="UP000268014"/>
    </source>
</evidence>
<keyword evidence="1" id="KW-0732">Signal</keyword>
<evidence type="ECO:0000256" key="1">
    <source>
        <dbReference type="SAM" id="SignalP"/>
    </source>
</evidence>
<organism evidence="4">
    <name type="scientific">Haemonchus placei</name>
    <name type="common">Barber's pole worm</name>
    <dbReference type="NCBI Taxonomy" id="6290"/>
    <lineage>
        <taxon>Eukaryota</taxon>
        <taxon>Metazoa</taxon>
        <taxon>Ecdysozoa</taxon>
        <taxon>Nematoda</taxon>
        <taxon>Chromadorea</taxon>
        <taxon>Rhabditida</taxon>
        <taxon>Rhabditina</taxon>
        <taxon>Rhabditomorpha</taxon>
        <taxon>Strongyloidea</taxon>
        <taxon>Trichostrongylidae</taxon>
        <taxon>Haemonchus</taxon>
    </lineage>
</organism>
<dbReference type="OrthoDB" id="410104at2759"/>
<dbReference type="AlphaFoldDB" id="A0A0N4W6U1"/>
<evidence type="ECO:0000313" key="2">
    <source>
        <dbReference type="EMBL" id="VDO27113.1"/>
    </source>
</evidence>
<sequence length="169" mass="19444">SYFCAILLQFLFCCKFIEKVSVREKSILIHFSKEYRDVFDKLLGIGLVKEKISCKGTRLPTQPVVPLATGSVIVTDFNAKFAFRRTAEELHIGTHGPSVSCRHTLYNGDPQFQNPSHFRWTWKLSGGLYHIIFIQKICLIDVPFVQIPVRDQTTLSSLDIFFQIRTRAF</sequence>
<dbReference type="EMBL" id="UZAF01016391">
    <property type="protein sequence ID" value="VDO27113.1"/>
    <property type="molecule type" value="Genomic_DNA"/>
</dbReference>
<evidence type="ECO:0000313" key="4">
    <source>
        <dbReference type="WBParaSite" id="HPLM_0000580101-mRNA-1"/>
    </source>
</evidence>